<accession>A0A4Y2APR9</accession>
<protein>
    <submittedName>
        <fullName evidence="2">Uncharacterized protein</fullName>
    </submittedName>
</protein>
<sequence length="97" mass="11121">MWLSNERSQLNWGWQATKHGLALANTIKDPAPQSLLKKHRLEAVNNWRSHFEATRRIFSGGPRNFEPRSDDEDDTRGGTSSPNFRTTLEGERLAPYV</sequence>
<dbReference type="EMBL" id="BGPR01000025">
    <property type="protein sequence ID" value="GBL81215.1"/>
    <property type="molecule type" value="Genomic_DNA"/>
</dbReference>
<comment type="caution">
    <text evidence="2">The sequence shown here is derived from an EMBL/GenBank/DDBJ whole genome shotgun (WGS) entry which is preliminary data.</text>
</comment>
<reference evidence="2 3" key="1">
    <citation type="journal article" date="2019" name="Sci. Rep.">
        <title>Orb-weaving spider Araneus ventricosus genome elucidates the spidroin gene catalogue.</title>
        <authorList>
            <person name="Kono N."/>
            <person name="Nakamura H."/>
            <person name="Ohtoshi R."/>
            <person name="Moran D.A.P."/>
            <person name="Shinohara A."/>
            <person name="Yoshida Y."/>
            <person name="Fujiwara M."/>
            <person name="Mori M."/>
            <person name="Tomita M."/>
            <person name="Arakawa K."/>
        </authorList>
    </citation>
    <scope>NUCLEOTIDE SEQUENCE [LARGE SCALE GENOMIC DNA]</scope>
</reference>
<evidence type="ECO:0000256" key="1">
    <source>
        <dbReference type="SAM" id="MobiDB-lite"/>
    </source>
</evidence>
<evidence type="ECO:0000313" key="3">
    <source>
        <dbReference type="Proteomes" id="UP000499080"/>
    </source>
</evidence>
<proteinExistence type="predicted"/>
<name>A0A4Y2APR9_ARAVE</name>
<feature type="compositionally biased region" description="Polar residues" evidence="1">
    <location>
        <begin position="77"/>
        <end position="86"/>
    </location>
</feature>
<feature type="region of interest" description="Disordered" evidence="1">
    <location>
        <begin position="58"/>
        <end position="97"/>
    </location>
</feature>
<evidence type="ECO:0000313" key="2">
    <source>
        <dbReference type="EMBL" id="GBL81215.1"/>
    </source>
</evidence>
<organism evidence="2 3">
    <name type="scientific">Araneus ventricosus</name>
    <name type="common">Orbweaver spider</name>
    <name type="synonym">Epeira ventricosa</name>
    <dbReference type="NCBI Taxonomy" id="182803"/>
    <lineage>
        <taxon>Eukaryota</taxon>
        <taxon>Metazoa</taxon>
        <taxon>Ecdysozoa</taxon>
        <taxon>Arthropoda</taxon>
        <taxon>Chelicerata</taxon>
        <taxon>Arachnida</taxon>
        <taxon>Araneae</taxon>
        <taxon>Araneomorphae</taxon>
        <taxon>Entelegynae</taxon>
        <taxon>Araneoidea</taxon>
        <taxon>Araneidae</taxon>
        <taxon>Araneus</taxon>
    </lineage>
</organism>
<dbReference type="AlphaFoldDB" id="A0A4Y2APR9"/>
<keyword evidence="3" id="KW-1185">Reference proteome</keyword>
<gene>
    <name evidence="2" type="ORF">AVEN_143550_1</name>
</gene>
<feature type="compositionally biased region" description="Basic and acidic residues" evidence="1">
    <location>
        <begin position="88"/>
        <end position="97"/>
    </location>
</feature>
<dbReference type="Proteomes" id="UP000499080">
    <property type="component" value="Unassembled WGS sequence"/>
</dbReference>